<keyword evidence="7" id="KW-1185">Reference proteome</keyword>
<dbReference type="SUPFAM" id="SSF46785">
    <property type="entry name" value="Winged helix' DNA-binding domain"/>
    <property type="match status" value="1"/>
</dbReference>
<accession>A0ABR6V8E2</accession>
<gene>
    <name evidence="6" type="ORF">HU747_14180</name>
</gene>
<feature type="domain" description="HTH lysR-type" evidence="5">
    <location>
        <begin position="4"/>
        <end position="61"/>
    </location>
</feature>
<name>A0ABR6V8E2_9PSED</name>
<dbReference type="SUPFAM" id="SSF53850">
    <property type="entry name" value="Periplasmic binding protein-like II"/>
    <property type="match status" value="1"/>
</dbReference>
<evidence type="ECO:0000256" key="2">
    <source>
        <dbReference type="ARBA" id="ARBA00023015"/>
    </source>
</evidence>
<protein>
    <submittedName>
        <fullName evidence="6">LysR family transcriptional regulator</fullName>
    </submittedName>
</protein>
<comment type="caution">
    <text evidence="6">The sequence shown here is derived from an EMBL/GenBank/DDBJ whole genome shotgun (WGS) entry which is preliminary data.</text>
</comment>
<evidence type="ECO:0000259" key="5">
    <source>
        <dbReference type="PROSITE" id="PS50931"/>
    </source>
</evidence>
<dbReference type="RefSeq" id="WP_186598784.1">
    <property type="nucleotide sequence ID" value="NZ_JABWRS010000009.1"/>
</dbReference>
<sequence length="311" mass="33851">MTAPDLNLLITLEAVLAEGSVARAAKRLRLSPSAMSRALARLRETTGDPLLVRAGRGLVPTPRAIELRDRVSQLVSEAQSVLRPSKKLDLQRLERTFRLRTSEGFVECFGPELIARVADQAPHVRLCFMQKPDKDSKALREGAVDLETGVIETSTAPELYSQALFRDNYVGVVCLSHPLAQGVVTAERYAAGKHILVSRTGADRGPIDDALVSQGLSRNVVTMVAGFSTAVGLARVSDLIASVPARHTTSLREGMYSFPLPVPTEAFTLSLLWHPRFAADPAHQWLRTLLREVCLDMQTDPISASGVHSNS</sequence>
<dbReference type="InterPro" id="IPR050389">
    <property type="entry name" value="LysR-type_TF"/>
</dbReference>
<dbReference type="Pfam" id="PF00126">
    <property type="entry name" value="HTH_1"/>
    <property type="match status" value="1"/>
</dbReference>
<proteinExistence type="inferred from homology"/>
<keyword evidence="2" id="KW-0805">Transcription regulation</keyword>
<evidence type="ECO:0000313" key="6">
    <source>
        <dbReference type="EMBL" id="MBC3476736.1"/>
    </source>
</evidence>
<dbReference type="Proteomes" id="UP000628086">
    <property type="component" value="Unassembled WGS sequence"/>
</dbReference>
<reference evidence="6 7" key="1">
    <citation type="journal article" date="2020" name="Microorganisms">
        <title>Reliable Identification of Environmental Pseudomonas Isolates Using the rpoD Gene.</title>
        <authorList>
            <consortium name="The Broad Institute Genome Sequencing Platform"/>
            <person name="Girard L."/>
            <person name="Lood C."/>
            <person name="Rokni-Zadeh H."/>
            <person name="van Noort V."/>
            <person name="Lavigne R."/>
            <person name="De Mot R."/>
        </authorList>
    </citation>
    <scope>NUCLEOTIDE SEQUENCE [LARGE SCALE GENOMIC DNA]</scope>
    <source>
        <strain evidence="6 7">RW7P2</strain>
    </source>
</reference>
<dbReference type="InterPro" id="IPR005119">
    <property type="entry name" value="LysR_subst-bd"/>
</dbReference>
<dbReference type="InterPro" id="IPR000847">
    <property type="entry name" value="LysR_HTH_N"/>
</dbReference>
<dbReference type="CDD" id="cd08460">
    <property type="entry name" value="PBP2_DntR_like_1"/>
    <property type="match status" value="1"/>
</dbReference>
<dbReference type="InterPro" id="IPR036388">
    <property type="entry name" value="WH-like_DNA-bd_sf"/>
</dbReference>
<dbReference type="Gene3D" id="1.10.10.10">
    <property type="entry name" value="Winged helix-like DNA-binding domain superfamily/Winged helix DNA-binding domain"/>
    <property type="match status" value="1"/>
</dbReference>
<dbReference type="PANTHER" id="PTHR30118:SF15">
    <property type="entry name" value="TRANSCRIPTIONAL REGULATORY PROTEIN"/>
    <property type="match status" value="1"/>
</dbReference>
<evidence type="ECO:0000256" key="1">
    <source>
        <dbReference type="ARBA" id="ARBA00009437"/>
    </source>
</evidence>
<comment type="similarity">
    <text evidence="1">Belongs to the LysR transcriptional regulatory family.</text>
</comment>
<keyword evidence="4" id="KW-0804">Transcription</keyword>
<dbReference type="Gene3D" id="3.40.190.10">
    <property type="entry name" value="Periplasmic binding protein-like II"/>
    <property type="match status" value="2"/>
</dbReference>
<dbReference type="InterPro" id="IPR036390">
    <property type="entry name" value="WH_DNA-bd_sf"/>
</dbReference>
<evidence type="ECO:0000256" key="4">
    <source>
        <dbReference type="ARBA" id="ARBA00023163"/>
    </source>
</evidence>
<dbReference type="PROSITE" id="PS50931">
    <property type="entry name" value="HTH_LYSR"/>
    <property type="match status" value="1"/>
</dbReference>
<dbReference type="EMBL" id="JABWRS010000009">
    <property type="protein sequence ID" value="MBC3476736.1"/>
    <property type="molecule type" value="Genomic_DNA"/>
</dbReference>
<dbReference type="PANTHER" id="PTHR30118">
    <property type="entry name" value="HTH-TYPE TRANSCRIPTIONAL REGULATOR LEUO-RELATED"/>
    <property type="match status" value="1"/>
</dbReference>
<organism evidence="6 7">
    <name type="scientific">Pseudomonas taiwanensis</name>
    <dbReference type="NCBI Taxonomy" id="470150"/>
    <lineage>
        <taxon>Bacteria</taxon>
        <taxon>Pseudomonadati</taxon>
        <taxon>Pseudomonadota</taxon>
        <taxon>Gammaproteobacteria</taxon>
        <taxon>Pseudomonadales</taxon>
        <taxon>Pseudomonadaceae</taxon>
        <taxon>Pseudomonas</taxon>
    </lineage>
</organism>
<evidence type="ECO:0000256" key="3">
    <source>
        <dbReference type="ARBA" id="ARBA00023125"/>
    </source>
</evidence>
<dbReference type="Pfam" id="PF03466">
    <property type="entry name" value="LysR_substrate"/>
    <property type="match status" value="1"/>
</dbReference>
<keyword evidence="3" id="KW-0238">DNA-binding</keyword>
<evidence type="ECO:0000313" key="7">
    <source>
        <dbReference type="Proteomes" id="UP000628086"/>
    </source>
</evidence>